<organism evidence="1 2">
    <name type="scientific">Gnathostoma spinigerum</name>
    <dbReference type="NCBI Taxonomy" id="75299"/>
    <lineage>
        <taxon>Eukaryota</taxon>
        <taxon>Metazoa</taxon>
        <taxon>Ecdysozoa</taxon>
        <taxon>Nematoda</taxon>
        <taxon>Chromadorea</taxon>
        <taxon>Rhabditida</taxon>
        <taxon>Spirurina</taxon>
        <taxon>Gnathostomatomorpha</taxon>
        <taxon>Gnathostomatoidea</taxon>
        <taxon>Gnathostomatidae</taxon>
        <taxon>Gnathostoma</taxon>
    </lineage>
</organism>
<comment type="caution">
    <text evidence="1">The sequence shown here is derived from an EMBL/GenBank/DDBJ whole genome shotgun (WGS) entry which is preliminary data.</text>
</comment>
<dbReference type="Proteomes" id="UP001608902">
    <property type="component" value="Unassembled WGS sequence"/>
</dbReference>
<evidence type="ECO:0000313" key="2">
    <source>
        <dbReference type="Proteomes" id="UP001608902"/>
    </source>
</evidence>
<keyword evidence="2" id="KW-1185">Reference proteome</keyword>
<dbReference type="EMBL" id="JBGFUD010000919">
    <property type="protein sequence ID" value="MFH4975467.1"/>
    <property type="molecule type" value="Genomic_DNA"/>
</dbReference>
<proteinExistence type="predicted"/>
<accession>A0ABD6EFL7</accession>
<gene>
    <name evidence="1" type="ORF">AB6A40_002176</name>
</gene>
<evidence type="ECO:0000313" key="1">
    <source>
        <dbReference type="EMBL" id="MFH4975467.1"/>
    </source>
</evidence>
<sequence>MAQWTFASVNIEQAQGLHTVNYINELFQKERSIQIARIPLNDTVLIVSDKFTLADKRKVALRCISKGYNRFPLCVALMIPKQGTTLNYGVSSLKADPTKIIMEYLRWMVASPFSTGSLSLNDNEWRRLLIMSIGSGLLSEFFHEKFEKTRVTAIELDEDIADASRKYFGLRKDAFNSTFTMNEVNRNKSRLLKGNYFDALLLDVCSSRPQLIWCPIEKLQTVRNIALLKSLLKENGTLVVHITSAFHPRDETIYPLVMEKVEKIIKIYEKNFNFCARKDIATTDIILTCTDKIQGNFSRKIEDAFEKLGFARGEICLNRQFSPLTRNIR</sequence>
<dbReference type="InterPro" id="IPR029063">
    <property type="entry name" value="SAM-dependent_MTases_sf"/>
</dbReference>
<dbReference type="AlphaFoldDB" id="A0ABD6EFL7"/>
<dbReference type="Gene3D" id="3.40.50.150">
    <property type="entry name" value="Vaccinia Virus protein VP39"/>
    <property type="match status" value="1"/>
</dbReference>
<reference evidence="1 2" key="1">
    <citation type="submission" date="2024-08" db="EMBL/GenBank/DDBJ databases">
        <title>Gnathostoma spinigerum genome.</title>
        <authorList>
            <person name="Gonzalez-Bertolin B."/>
            <person name="Monzon S."/>
            <person name="Zaballos A."/>
            <person name="Jimenez P."/>
            <person name="Dekumyoy P."/>
            <person name="Varona S."/>
            <person name="Cuesta I."/>
            <person name="Sumanam S."/>
            <person name="Adisakwattana P."/>
            <person name="Gasser R.B."/>
            <person name="Hernandez-Gonzalez A."/>
            <person name="Young N.D."/>
            <person name="Perteguer M.J."/>
        </authorList>
    </citation>
    <scope>NUCLEOTIDE SEQUENCE [LARGE SCALE GENOMIC DNA]</scope>
    <source>
        <strain evidence="1">AL3</strain>
        <tissue evidence="1">Liver</tissue>
    </source>
</reference>
<protein>
    <submittedName>
        <fullName evidence="1">Uncharacterized protein</fullName>
    </submittedName>
</protein>
<dbReference type="SUPFAM" id="SSF53335">
    <property type="entry name" value="S-adenosyl-L-methionine-dependent methyltransferases"/>
    <property type="match status" value="1"/>
</dbReference>
<name>A0ABD6EFL7_9BILA</name>